<gene>
    <name evidence="3" type="ORF">STIAU_5078</name>
</gene>
<dbReference type="Gene3D" id="3.20.20.370">
    <property type="entry name" value="Glycoside hydrolase/deacetylase"/>
    <property type="match status" value="1"/>
</dbReference>
<dbReference type="Proteomes" id="UP000032702">
    <property type="component" value="Unassembled WGS sequence"/>
</dbReference>
<dbReference type="Pfam" id="PF25115">
    <property type="entry name" value="Agd3_CE"/>
    <property type="match status" value="2"/>
</dbReference>
<evidence type="ECO:0000313" key="4">
    <source>
        <dbReference type="Proteomes" id="UP000032702"/>
    </source>
</evidence>
<dbReference type="Pfam" id="PF25116">
    <property type="entry name" value="CBM87_Agd3"/>
    <property type="match status" value="1"/>
</dbReference>
<protein>
    <submittedName>
        <fullName evidence="3">Uncharacterized protein</fullName>
    </submittedName>
</protein>
<sequence length="663" mass="73042">MIHRLFGVLSLFWALGILGAPSAMGSEVHHRAHQVTQGSPMLKPQQASAQLAPFAAPPVSARRVKVDGATLEARLLVVAGDGNEPALTAIRQALDYLGTPYTVHVATKSPGALTPALLAEGSRGHFQGVMLTTSNLSYFDGTGWRSALSQAEWQALADYELNFGVRQVTWYTYPAEVLGFAGPVAEAPENVVPTLRITSAGQQVFSYLSLEPLPIRHAYTYLASAAPGAVPLFQDGQGHSLVVVATLPDGRENLALTFDQEAYLTHSVALSYGVVNWVTRGLFLGYRRVYAGAQVDDFFLENDLWENPTLAYRMTGEDLKATAQWQVEVQARLQSPSFRLDMAFNGLGIEPEEGVEDTLTPAARSYAAHFKWISHTYNHPYLDEMDYASVREELTGNFEVASTLGLKNFCPKNLVTPNITGLRNPNAMRAAYDLGSRYMVSDSSIADQAMRTPNAALHNFVVPDLLMIPRRPTNLFYNVSVPGEWVSEYNHIYRAYWGRDLSYAEILDEESNVLLLYILRGELAPWMFHQANLRFYAPKRSLLTDLLNATFTKYQRLYRLPLESPSMEVLGERAEWRLALSEVPVNAVITPGQSMTLSAPKDLVLPVTGLPLSCAEEYGGQPTAFIRLTAGKSVTFPLNRVEVASQACLMPRLESCGDLGSGR</sequence>
<feature type="domain" description="Agd3 deacetylase" evidence="1">
    <location>
        <begin position="293"/>
        <end position="349"/>
    </location>
</feature>
<dbReference type="GO" id="GO:0005975">
    <property type="term" value="P:carbohydrate metabolic process"/>
    <property type="evidence" value="ECO:0007669"/>
    <property type="project" value="InterPro"/>
</dbReference>
<dbReference type="AlphaFoldDB" id="Q098C3"/>
<feature type="domain" description="Agd3 deacetylase" evidence="1">
    <location>
        <begin position="366"/>
        <end position="536"/>
    </location>
</feature>
<dbReference type="SUPFAM" id="SSF88713">
    <property type="entry name" value="Glycoside hydrolase/deacetylase"/>
    <property type="match status" value="1"/>
</dbReference>
<reference evidence="3 4" key="1">
    <citation type="submission" date="2006-04" db="EMBL/GenBank/DDBJ databases">
        <authorList>
            <person name="Nierman W.C."/>
        </authorList>
    </citation>
    <scope>NUCLEOTIDE SEQUENCE [LARGE SCALE GENOMIC DNA]</scope>
    <source>
        <strain evidence="3 4">DW4/3-1</strain>
    </source>
</reference>
<name>Q098C3_STIAD</name>
<dbReference type="EMBL" id="AAMD01000022">
    <property type="protein sequence ID" value="EAU68091.1"/>
    <property type="molecule type" value="Genomic_DNA"/>
</dbReference>
<dbReference type="InterPro" id="IPR056826">
    <property type="entry name" value="Agd3_CE"/>
</dbReference>
<dbReference type="PATRIC" id="fig|378806.16.peg.7359"/>
<evidence type="ECO:0000259" key="1">
    <source>
        <dbReference type="Pfam" id="PF25115"/>
    </source>
</evidence>
<dbReference type="InterPro" id="IPR056827">
    <property type="entry name" value="CBM87_Agd3"/>
</dbReference>
<comment type="caution">
    <text evidence="3">The sequence shown here is derived from an EMBL/GenBank/DDBJ whole genome shotgun (WGS) entry which is preliminary data.</text>
</comment>
<feature type="domain" description="Agd3 CBM87" evidence="2">
    <location>
        <begin position="73"/>
        <end position="180"/>
    </location>
</feature>
<accession>Q098C3</accession>
<dbReference type="InterPro" id="IPR011330">
    <property type="entry name" value="Glyco_hydro/deAcase_b/a-brl"/>
</dbReference>
<evidence type="ECO:0000259" key="2">
    <source>
        <dbReference type="Pfam" id="PF25116"/>
    </source>
</evidence>
<proteinExistence type="predicted"/>
<evidence type="ECO:0000313" key="3">
    <source>
        <dbReference type="EMBL" id="EAU68091.1"/>
    </source>
</evidence>
<organism evidence="3 4">
    <name type="scientific">Stigmatella aurantiaca (strain DW4/3-1)</name>
    <dbReference type="NCBI Taxonomy" id="378806"/>
    <lineage>
        <taxon>Bacteria</taxon>
        <taxon>Pseudomonadati</taxon>
        <taxon>Myxococcota</taxon>
        <taxon>Myxococcia</taxon>
        <taxon>Myxococcales</taxon>
        <taxon>Cystobacterineae</taxon>
        <taxon>Archangiaceae</taxon>
        <taxon>Stigmatella</taxon>
    </lineage>
</organism>